<reference evidence="4" key="1">
    <citation type="submission" date="2021-06" db="EMBL/GenBank/DDBJ databases">
        <authorList>
            <person name="Kallberg Y."/>
            <person name="Tangrot J."/>
            <person name="Rosling A."/>
        </authorList>
    </citation>
    <scope>NUCLEOTIDE SEQUENCE</scope>
    <source>
        <strain evidence="4">MT106</strain>
    </source>
</reference>
<proteinExistence type="inferred from homology"/>
<dbReference type="GO" id="GO:0016787">
    <property type="term" value="F:hydrolase activity"/>
    <property type="evidence" value="ECO:0007669"/>
    <property type="project" value="UniProtKB-KW"/>
</dbReference>
<evidence type="ECO:0000313" key="5">
    <source>
        <dbReference type="Proteomes" id="UP000789831"/>
    </source>
</evidence>
<dbReference type="InterPro" id="IPR000073">
    <property type="entry name" value="AB_hydrolase_1"/>
</dbReference>
<dbReference type="Proteomes" id="UP000789831">
    <property type="component" value="Unassembled WGS sequence"/>
</dbReference>
<comment type="similarity">
    <text evidence="2">Belongs to the AB hydrolase superfamily. Epoxide hydrolase family.</text>
</comment>
<dbReference type="Pfam" id="PF00561">
    <property type="entry name" value="Abhydrolase_1"/>
    <property type="match status" value="1"/>
</dbReference>
<sequence>MSISSTQFLRMDPLDPNSFHHKFSIVNGITLHYVDEGEARNGAIVLCHGFPDLWYGWRYQIPFLVKKGYRVIVPDLRGFGQTDAPRCPPEKLQLYGIKNICQDLVELTEQLNIQKAIYCGHDWGGVVVWRMALYYPERVKSVISICTPYIPPRDRYYNIETIARMIPTFQYQIYLSHPKAEIELDSNAEAFFKGSMRTSKKEDEFKLFDGKIYLGNLNKVTRSSLISDKITAGKDKVLGAEMTKDMSKDCSDLVIEDIG</sequence>
<feature type="domain" description="AB hydrolase-1" evidence="3">
    <location>
        <begin position="43"/>
        <end position="150"/>
    </location>
</feature>
<dbReference type="InterPro" id="IPR000639">
    <property type="entry name" value="Epox_hydrolase-like"/>
</dbReference>
<evidence type="ECO:0000256" key="1">
    <source>
        <dbReference type="ARBA" id="ARBA00022801"/>
    </source>
</evidence>
<dbReference type="PANTHER" id="PTHR43329">
    <property type="entry name" value="EPOXIDE HYDROLASE"/>
    <property type="match status" value="1"/>
</dbReference>
<dbReference type="OrthoDB" id="408373at2759"/>
<dbReference type="SUPFAM" id="SSF53474">
    <property type="entry name" value="alpha/beta-Hydrolases"/>
    <property type="match status" value="1"/>
</dbReference>
<protein>
    <submittedName>
        <fullName evidence="4">9424_t:CDS:1</fullName>
    </submittedName>
</protein>
<accession>A0A9N8W219</accession>
<evidence type="ECO:0000256" key="2">
    <source>
        <dbReference type="ARBA" id="ARBA00038334"/>
    </source>
</evidence>
<dbReference type="InterPro" id="IPR029058">
    <property type="entry name" value="AB_hydrolase_fold"/>
</dbReference>
<evidence type="ECO:0000259" key="3">
    <source>
        <dbReference type="Pfam" id="PF00561"/>
    </source>
</evidence>
<name>A0A9N8W219_9GLOM</name>
<gene>
    <name evidence="4" type="ORF">AGERDE_LOCUS2604</name>
</gene>
<dbReference type="PRINTS" id="PR00412">
    <property type="entry name" value="EPOXHYDRLASE"/>
</dbReference>
<dbReference type="EMBL" id="CAJVPL010000223">
    <property type="protein sequence ID" value="CAG8468230.1"/>
    <property type="molecule type" value="Genomic_DNA"/>
</dbReference>
<dbReference type="AlphaFoldDB" id="A0A9N8W219"/>
<evidence type="ECO:0000313" key="4">
    <source>
        <dbReference type="EMBL" id="CAG8468230.1"/>
    </source>
</evidence>
<keyword evidence="1" id="KW-0378">Hydrolase</keyword>
<organism evidence="4 5">
    <name type="scientific">Ambispora gerdemannii</name>
    <dbReference type="NCBI Taxonomy" id="144530"/>
    <lineage>
        <taxon>Eukaryota</taxon>
        <taxon>Fungi</taxon>
        <taxon>Fungi incertae sedis</taxon>
        <taxon>Mucoromycota</taxon>
        <taxon>Glomeromycotina</taxon>
        <taxon>Glomeromycetes</taxon>
        <taxon>Archaeosporales</taxon>
        <taxon>Ambisporaceae</taxon>
        <taxon>Ambispora</taxon>
    </lineage>
</organism>
<comment type="caution">
    <text evidence="4">The sequence shown here is derived from an EMBL/GenBank/DDBJ whole genome shotgun (WGS) entry which is preliminary data.</text>
</comment>
<keyword evidence="5" id="KW-1185">Reference proteome</keyword>
<dbReference type="PRINTS" id="PR00111">
    <property type="entry name" value="ABHYDROLASE"/>
</dbReference>
<dbReference type="Gene3D" id="3.40.50.1820">
    <property type="entry name" value="alpha/beta hydrolase"/>
    <property type="match status" value="1"/>
</dbReference>